<evidence type="ECO:0000313" key="1">
    <source>
        <dbReference type="EMBL" id="MBA0875702.1"/>
    </source>
</evidence>
<proteinExistence type="predicted"/>
<sequence>MTVWIYWSEYMKMLEGRYEYIPTGESIIVPELACILEYMPWFRIHGKPYLLMPEERQRQIRVERERRRPLNPR</sequence>
<name>A0A7J9MXC2_GOSSC</name>
<accession>A0A7J9MXC2</accession>
<keyword evidence="2" id="KW-1185">Reference proteome</keyword>
<dbReference type="Proteomes" id="UP000593576">
    <property type="component" value="Unassembled WGS sequence"/>
</dbReference>
<organism evidence="1 2">
    <name type="scientific">Gossypium schwendimanii</name>
    <name type="common">Cotton</name>
    <dbReference type="NCBI Taxonomy" id="34291"/>
    <lineage>
        <taxon>Eukaryota</taxon>
        <taxon>Viridiplantae</taxon>
        <taxon>Streptophyta</taxon>
        <taxon>Embryophyta</taxon>
        <taxon>Tracheophyta</taxon>
        <taxon>Spermatophyta</taxon>
        <taxon>Magnoliopsida</taxon>
        <taxon>eudicotyledons</taxon>
        <taxon>Gunneridae</taxon>
        <taxon>Pentapetalae</taxon>
        <taxon>rosids</taxon>
        <taxon>malvids</taxon>
        <taxon>Malvales</taxon>
        <taxon>Malvaceae</taxon>
        <taxon>Malvoideae</taxon>
        <taxon>Gossypium</taxon>
    </lineage>
</organism>
<dbReference type="AlphaFoldDB" id="A0A7J9MXC2"/>
<evidence type="ECO:0000313" key="2">
    <source>
        <dbReference type="Proteomes" id="UP000593576"/>
    </source>
</evidence>
<gene>
    <name evidence="1" type="ORF">Goshw_020622</name>
</gene>
<comment type="caution">
    <text evidence="1">The sequence shown here is derived from an EMBL/GenBank/DDBJ whole genome shotgun (WGS) entry which is preliminary data.</text>
</comment>
<dbReference type="EMBL" id="JABFAF010135844">
    <property type="protein sequence ID" value="MBA0875702.1"/>
    <property type="molecule type" value="Genomic_DNA"/>
</dbReference>
<reference evidence="1 2" key="1">
    <citation type="journal article" date="2019" name="Genome Biol. Evol.">
        <title>Insights into the evolution of the New World diploid cottons (Gossypium, subgenus Houzingenia) based on genome sequencing.</title>
        <authorList>
            <person name="Grover C.E."/>
            <person name="Arick M.A. 2nd"/>
            <person name="Thrash A."/>
            <person name="Conover J.L."/>
            <person name="Sanders W.S."/>
            <person name="Peterson D.G."/>
            <person name="Frelichowski J.E."/>
            <person name="Scheffler J.A."/>
            <person name="Scheffler B.E."/>
            <person name="Wendel J.F."/>
        </authorList>
    </citation>
    <scope>NUCLEOTIDE SEQUENCE [LARGE SCALE GENOMIC DNA]</scope>
    <source>
        <strain evidence="1">1</strain>
        <tissue evidence="1">Leaf</tissue>
    </source>
</reference>
<dbReference type="OrthoDB" id="10378771at2759"/>
<protein>
    <submittedName>
        <fullName evidence="1">Uncharacterized protein</fullName>
    </submittedName>
</protein>